<feature type="transmembrane region" description="Helical" evidence="8">
    <location>
        <begin position="345"/>
        <end position="366"/>
    </location>
</feature>
<keyword evidence="6" id="KW-0807">Transducer</keyword>
<accession>A0A8K0E3V1</accession>
<name>A0A8K0E3V1_BRALA</name>
<dbReference type="PANTHER" id="PTHR22750">
    <property type="entry name" value="G-PROTEIN COUPLED RECEPTOR"/>
    <property type="match status" value="1"/>
</dbReference>
<feature type="transmembrane region" description="Helical" evidence="8">
    <location>
        <begin position="232"/>
        <end position="250"/>
    </location>
</feature>
<evidence type="ECO:0000259" key="9">
    <source>
        <dbReference type="PROSITE" id="PS50262"/>
    </source>
</evidence>
<feature type="region of interest" description="Disordered" evidence="7">
    <location>
        <begin position="448"/>
        <end position="501"/>
    </location>
</feature>
<organism evidence="10 11">
    <name type="scientific">Branchiostoma lanceolatum</name>
    <name type="common">Common lancelet</name>
    <name type="synonym">Amphioxus lanceolatum</name>
    <dbReference type="NCBI Taxonomy" id="7740"/>
    <lineage>
        <taxon>Eukaryota</taxon>
        <taxon>Metazoa</taxon>
        <taxon>Chordata</taxon>
        <taxon>Cephalochordata</taxon>
        <taxon>Leptocardii</taxon>
        <taxon>Amphioxiformes</taxon>
        <taxon>Branchiostomatidae</taxon>
        <taxon>Branchiostoma</taxon>
    </lineage>
</organism>
<feature type="domain" description="G-protein coupled receptors family 1 profile" evidence="9">
    <location>
        <begin position="136"/>
        <end position="402"/>
    </location>
</feature>
<sequence length="501" mass="54863">MNISTLGTVLGLHNTTVYSVNDTIGIATLNWTTPTTTTTVYNTTGYTATNLSTAASVTLNSTNQRHPITKAVISSTSATMVNTAELLPNSTESSWSSYSPFPTNGSLTPFGQQCKDSEYGIIQFIAIAVSVIIVFLNIMVIVAIKKGPRGLHKPMYVFVTSLAVADLLLGLISFYSFLVNDILDVKIAPFEWMLRKLIIMMTLMASAGSLLVIGVDRYITIVHHVAYVTRKHAIIAVCVIWALAVGIASVPLMGWNCVEHCKCQINSQALNDSRPNCDHPSCSVALPPFTTGFLTLIFTTFVVALLFQAFVYFRTYFSIHQQTSLMETHKIDDHREPADIVFAKTMALVLIVFVVCYAPLMTMILLDVVTGGAGGSGMITPSVLTYGTVPAILNSAMNPIIYVFRIRKMRRAFGYLLCCCCREKFGVESDMFESSRVPEKVRMIRVGKLNSSGHRASPQASRQFRKLKESVEAQPLSPTPPPPPPPKDDVPTTDVEFATTC</sequence>
<evidence type="ECO:0000256" key="2">
    <source>
        <dbReference type="ARBA" id="ARBA00022475"/>
    </source>
</evidence>
<dbReference type="OrthoDB" id="10042952at2759"/>
<feature type="compositionally biased region" description="Polar residues" evidence="7">
    <location>
        <begin position="449"/>
        <end position="462"/>
    </location>
</feature>
<dbReference type="SMART" id="SM01381">
    <property type="entry name" value="7TM_GPCR_Srsx"/>
    <property type="match status" value="1"/>
</dbReference>
<dbReference type="PRINTS" id="PR00237">
    <property type="entry name" value="GPCRRHODOPSN"/>
</dbReference>
<evidence type="ECO:0000313" key="10">
    <source>
        <dbReference type="EMBL" id="CAH1241421.1"/>
    </source>
</evidence>
<dbReference type="GO" id="GO:0005886">
    <property type="term" value="C:plasma membrane"/>
    <property type="evidence" value="ECO:0007669"/>
    <property type="project" value="UniProtKB-SubCell"/>
</dbReference>
<evidence type="ECO:0000256" key="6">
    <source>
        <dbReference type="RuleBase" id="RU000688"/>
    </source>
</evidence>
<dbReference type="Gene3D" id="1.20.1070.10">
    <property type="entry name" value="Rhodopsin 7-helix transmembrane proteins"/>
    <property type="match status" value="1"/>
</dbReference>
<protein>
    <submittedName>
        <fullName evidence="10">S1PR1 protein</fullName>
    </submittedName>
</protein>
<gene>
    <name evidence="10" type="primary">S1PR1</name>
    <name evidence="10" type="ORF">BLAG_LOCUS5078</name>
</gene>
<comment type="similarity">
    <text evidence="6">Belongs to the G-protein coupled receptor 1 family.</text>
</comment>
<keyword evidence="4 8" id="KW-1133">Transmembrane helix</keyword>
<keyword evidence="5 8" id="KW-0472">Membrane</keyword>
<evidence type="ECO:0000256" key="8">
    <source>
        <dbReference type="SAM" id="Phobius"/>
    </source>
</evidence>
<dbReference type="PROSITE" id="PS50262">
    <property type="entry name" value="G_PROTEIN_RECEP_F1_2"/>
    <property type="match status" value="1"/>
</dbReference>
<evidence type="ECO:0000256" key="4">
    <source>
        <dbReference type="ARBA" id="ARBA00022989"/>
    </source>
</evidence>
<dbReference type="SUPFAM" id="SSF81321">
    <property type="entry name" value="Family A G protein-coupled receptor-like"/>
    <property type="match status" value="1"/>
</dbReference>
<dbReference type="AlphaFoldDB" id="A0A8K0E3V1"/>
<comment type="subcellular location">
    <subcellularLocation>
        <location evidence="1">Cell membrane</location>
        <topology evidence="1">Multi-pass membrane protein</topology>
    </subcellularLocation>
</comment>
<keyword evidence="11" id="KW-1185">Reference proteome</keyword>
<reference evidence="10" key="1">
    <citation type="submission" date="2022-01" db="EMBL/GenBank/DDBJ databases">
        <authorList>
            <person name="Braso-Vives M."/>
        </authorList>
    </citation>
    <scope>NUCLEOTIDE SEQUENCE</scope>
</reference>
<feature type="transmembrane region" description="Helical" evidence="8">
    <location>
        <begin position="386"/>
        <end position="404"/>
    </location>
</feature>
<feature type="transmembrane region" description="Helical" evidence="8">
    <location>
        <begin position="197"/>
        <end position="220"/>
    </location>
</feature>
<dbReference type="PROSITE" id="PS00237">
    <property type="entry name" value="G_PROTEIN_RECEP_F1_1"/>
    <property type="match status" value="1"/>
</dbReference>
<keyword evidence="2" id="KW-1003">Cell membrane</keyword>
<proteinExistence type="inferred from homology"/>
<keyword evidence="6" id="KW-0675">Receptor</keyword>
<dbReference type="Proteomes" id="UP000838412">
    <property type="component" value="Chromosome 12"/>
</dbReference>
<evidence type="ECO:0000256" key="7">
    <source>
        <dbReference type="SAM" id="MobiDB-lite"/>
    </source>
</evidence>
<dbReference type="GO" id="GO:0004930">
    <property type="term" value="F:G protein-coupled receptor activity"/>
    <property type="evidence" value="ECO:0007669"/>
    <property type="project" value="UniProtKB-KW"/>
</dbReference>
<dbReference type="InterPro" id="IPR017452">
    <property type="entry name" value="GPCR_Rhodpsn_7TM"/>
</dbReference>
<evidence type="ECO:0000256" key="3">
    <source>
        <dbReference type="ARBA" id="ARBA00022692"/>
    </source>
</evidence>
<keyword evidence="3 6" id="KW-0812">Transmembrane</keyword>
<evidence type="ECO:0000313" key="11">
    <source>
        <dbReference type="Proteomes" id="UP000838412"/>
    </source>
</evidence>
<feature type="transmembrane region" description="Helical" evidence="8">
    <location>
        <begin position="121"/>
        <end position="144"/>
    </location>
</feature>
<evidence type="ECO:0000256" key="1">
    <source>
        <dbReference type="ARBA" id="ARBA00004651"/>
    </source>
</evidence>
<keyword evidence="6" id="KW-0297">G-protein coupled receptor</keyword>
<dbReference type="Pfam" id="PF00001">
    <property type="entry name" value="7tm_1"/>
    <property type="match status" value="1"/>
</dbReference>
<feature type="transmembrane region" description="Helical" evidence="8">
    <location>
        <begin position="156"/>
        <end position="177"/>
    </location>
</feature>
<feature type="transmembrane region" description="Helical" evidence="8">
    <location>
        <begin position="293"/>
        <end position="313"/>
    </location>
</feature>
<dbReference type="EMBL" id="OV696697">
    <property type="protein sequence ID" value="CAH1241421.1"/>
    <property type="molecule type" value="Genomic_DNA"/>
</dbReference>
<dbReference type="CDD" id="cd14972">
    <property type="entry name" value="7tmA_EDG-like"/>
    <property type="match status" value="1"/>
</dbReference>
<evidence type="ECO:0000256" key="5">
    <source>
        <dbReference type="ARBA" id="ARBA00023136"/>
    </source>
</evidence>
<dbReference type="InterPro" id="IPR000276">
    <property type="entry name" value="GPCR_Rhodpsn"/>
</dbReference>